<protein>
    <submittedName>
        <fullName evidence="2">Uncharacterized protein</fullName>
    </submittedName>
</protein>
<dbReference type="Proteomes" id="UP000008130">
    <property type="component" value="Chromosome"/>
</dbReference>
<name>F2J657_POLGS</name>
<evidence type="ECO:0000313" key="2">
    <source>
        <dbReference type="EMBL" id="ADZ72421.1"/>
    </source>
</evidence>
<dbReference type="KEGG" id="pgv:SL003B_4001"/>
<dbReference type="STRING" id="991905.SL003B_4001"/>
<feature type="compositionally biased region" description="Basic and acidic residues" evidence="1">
    <location>
        <begin position="94"/>
        <end position="106"/>
    </location>
</feature>
<dbReference type="EMBL" id="CP002568">
    <property type="protein sequence ID" value="ADZ72421.1"/>
    <property type="molecule type" value="Genomic_DNA"/>
</dbReference>
<dbReference type="AlphaFoldDB" id="F2J657"/>
<sequence length="106" mass="12059">MACRRTLTAQIQEVEHELAMRRRVYPGLVSQRRLREGEATEHWNACSTLCAGWPATGTGSRRRSRRETEGFDMSIHGHDPGAARAATASTEGPDEARPDRLRWWDR</sequence>
<evidence type="ECO:0000256" key="1">
    <source>
        <dbReference type="SAM" id="MobiDB-lite"/>
    </source>
</evidence>
<keyword evidence="3" id="KW-1185">Reference proteome</keyword>
<reference evidence="2 3" key="1">
    <citation type="journal article" date="2011" name="J. Bacteriol.">
        <title>Complete genome sequence of Polymorphum gilvum SL003B-26A1T, a crude oil-degrading bacterium from oil-polluted saline soil.</title>
        <authorList>
            <person name="Li S.G."/>
            <person name="Tang Y.Q."/>
            <person name="Nie Y."/>
            <person name="Cai M."/>
            <person name="Wu X.L."/>
        </authorList>
    </citation>
    <scope>NUCLEOTIDE SEQUENCE [LARGE SCALE GENOMIC DNA]</scope>
    <source>
        <strain evidence="3">LMG 25793 / CGMCC 1.9160 / SL003B-26A1</strain>
    </source>
</reference>
<gene>
    <name evidence="2" type="ordered locus">SL003B_4001</name>
</gene>
<proteinExistence type="predicted"/>
<feature type="region of interest" description="Disordered" evidence="1">
    <location>
        <begin position="56"/>
        <end position="106"/>
    </location>
</feature>
<evidence type="ECO:0000313" key="3">
    <source>
        <dbReference type="Proteomes" id="UP000008130"/>
    </source>
</evidence>
<dbReference type="HOGENOM" id="CLU_2220722_0_0_5"/>
<accession>F2J657</accession>
<organism evidence="2 3">
    <name type="scientific">Polymorphum gilvum (strain LMG 25793 / CGMCC 1.9160 / SL003B-26A1)</name>
    <dbReference type="NCBI Taxonomy" id="991905"/>
    <lineage>
        <taxon>Bacteria</taxon>
        <taxon>Pseudomonadati</taxon>
        <taxon>Pseudomonadota</taxon>
        <taxon>Alphaproteobacteria</taxon>
        <taxon>Rhodobacterales</taxon>
        <taxon>Paracoccaceae</taxon>
        <taxon>Polymorphum</taxon>
    </lineage>
</organism>